<accession>A0A7D4PWZ1</accession>
<dbReference type="GO" id="GO:0003677">
    <property type="term" value="F:DNA binding"/>
    <property type="evidence" value="ECO:0007669"/>
    <property type="project" value="UniProtKB-KW"/>
</dbReference>
<dbReference type="KEGG" id="mmab:HQ865_20825"/>
<reference evidence="1 2" key="1">
    <citation type="submission" date="2020-05" db="EMBL/GenBank/DDBJ databases">
        <title>Mucilaginibacter mali sp. nov.</title>
        <authorList>
            <person name="Kim H.S."/>
            <person name="Lee K.C."/>
            <person name="Suh M.K."/>
            <person name="Kim J.-S."/>
            <person name="Han K.-I."/>
            <person name="Eom M.K."/>
            <person name="Shin Y.K."/>
            <person name="Lee J.-S."/>
        </authorList>
    </citation>
    <scope>NUCLEOTIDE SEQUENCE [LARGE SCALE GENOMIC DNA]</scope>
    <source>
        <strain evidence="1 2">G2-14</strain>
    </source>
</reference>
<dbReference type="SUPFAM" id="SSF142906">
    <property type="entry name" value="YjbR-like"/>
    <property type="match status" value="1"/>
</dbReference>
<keyword evidence="1" id="KW-0238">DNA-binding</keyword>
<dbReference type="Proteomes" id="UP000505355">
    <property type="component" value="Chromosome"/>
</dbReference>
<gene>
    <name evidence="1" type="ORF">HQ865_20825</name>
</gene>
<proteinExistence type="predicted"/>
<protein>
    <submittedName>
        <fullName evidence="1">MmcQ/YjbR family DNA-binding protein</fullName>
    </submittedName>
</protein>
<keyword evidence="2" id="KW-1185">Reference proteome</keyword>
<dbReference type="EMBL" id="CP054139">
    <property type="protein sequence ID" value="QKJ32103.1"/>
    <property type="molecule type" value="Genomic_DNA"/>
</dbReference>
<dbReference type="InterPro" id="IPR038056">
    <property type="entry name" value="YjbR-like_sf"/>
</dbReference>
<organism evidence="1 2">
    <name type="scientific">Mucilaginibacter mali</name>
    <dbReference type="NCBI Taxonomy" id="2740462"/>
    <lineage>
        <taxon>Bacteria</taxon>
        <taxon>Pseudomonadati</taxon>
        <taxon>Bacteroidota</taxon>
        <taxon>Sphingobacteriia</taxon>
        <taxon>Sphingobacteriales</taxon>
        <taxon>Sphingobacteriaceae</taxon>
        <taxon>Mucilaginibacter</taxon>
    </lineage>
</organism>
<evidence type="ECO:0000313" key="1">
    <source>
        <dbReference type="EMBL" id="QKJ32103.1"/>
    </source>
</evidence>
<dbReference type="AlphaFoldDB" id="A0A7D4PWZ1"/>
<dbReference type="RefSeq" id="WP_173416755.1">
    <property type="nucleotide sequence ID" value="NZ_CP054139.1"/>
</dbReference>
<sequence length="113" mass="12641">MVDVHTFKTLALALPDTEELPHFDRASFRWKKKIFATLRESDSLGMVQLSLTDQDVFCAFDSGQAFYPVPNAWGKGGSTFVNLSLVREDMLADALNCAYQNLISKHTAKGKKK</sequence>
<name>A0A7D4PWZ1_9SPHI</name>
<evidence type="ECO:0000313" key="2">
    <source>
        <dbReference type="Proteomes" id="UP000505355"/>
    </source>
</evidence>